<feature type="transmembrane region" description="Helical" evidence="1">
    <location>
        <begin position="554"/>
        <end position="572"/>
    </location>
</feature>
<dbReference type="InterPro" id="IPR053912">
    <property type="entry name" value="PGAP2IP_TM_1nd"/>
</dbReference>
<feature type="transmembrane region" description="Helical" evidence="1">
    <location>
        <begin position="196"/>
        <end position="216"/>
    </location>
</feature>
<feature type="transmembrane region" description="Helical" evidence="1">
    <location>
        <begin position="419"/>
        <end position="439"/>
    </location>
</feature>
<dbReference type="PANTHER" id="PTHR14859">
    <property type="entry name" value="CALCOFLUOR WHITE HYPERSENSITIVE PROTEIN PRECURSOR"/>
    <property type="match status" value="1"/>
</dbReference>
<evidence type="ECO:0000256" key="1">
    <source>
        <dbReference type="SAM" id="Phobius"/>
    </source>
</evidence>
<comment type="caution">
    <text evidence="6">The sequence shown here is derived from an EMBL/GenBank/DDBJ whole genome shotgun (WGS) entry which is preliminary data.</text>
</comment>
<feature type="transmembrane region" description="Helical" evidence="1">
    <location>
        <begin position="77"/>
        <end position="99"/>
    </location>
</feature>
<feature type="domain" description="PGAP2IP C-terminal nuclease-like" evidence="5">
    <location>
        <begin position="685"/>
        <end position="935"/>
    </location>
</feature>
<feature type="transmembrane region" description="Helical" evidence="1">
    <location>
        <begin position="20"/>
        <end position="43"/>
    </location>
</feature>
<feature type="domain" description="PGAP2IP first transmembrane" evidence="4">
    <location>
        <begin position="283"/>
        <end position="437"/>
    </location>
</feature>
<feature type="transmembrane region" description="Helical" evidence="1">
    <location>
        <begin position="358"/>
        <end position="378"/>
    </location>
</feature>
<feature type="transmembrane region" description="Helical" evidence="1">
    <location>
        <begin position="652"/>
        <end position="672"/>
    </location>
</feature>
<dbReference type="Proteomes" id="UP001338125">
    <property type="component" value="Unassembled WGS sequence"/>
</dbReference>
<evidence type="ECO:0000259" key="3">
    <source>
        <dbReference type="Pfam" id="PF23021"/>
    </source>
</evidence>
<dbReference type="Pfam" id="PF23021">
    <property type="entry name" value="6TM_2nd_PGAP2IP"/>
    <property type="match status" value="1"/>
</dbReference>
<dbReference type="Gene3D" id="3.60.10.10">
    <property type="entry name" value="Endonuclease/exonuclease/phosphatase"/>
    <property type="match status" value="1"/>
</dbReference>
<keyword evidence="1" id="KW-0812">Transmembrane</keyword>
<dbReference type="Pfam" id="PF23226">
    <property type="entry name" value="Exo_endo_phos_PGAP2IP"/>
    <property type="match status" value="1"/>
</dbReference>
<dbReference type="InterPro" id="IPR051916">
    <property type="entry name" value="GPI-anchor_lipid_remodeler"/>
</dbReference>
<dbReference type="Pfam" id="PF23022">
    <property type="entry name" value="6TM_1st_PGAP2IP"/>
    <property type="match status" value="1"/>
</dbReference>
<evidence type="ECO:0000259" key="4">
    <source>
        <dbReference type="Pfam" id="PF23022"/>
    </source>
</evidence>
<dbReference type="EMBL" id="JAVFKD010000004">
    <property type="protein sequence ID" value="KAK5995577.1"/>
    <property type="molecule type" value="Genomic_DNA"/>
</dbReference>
<dbReference type="Pfam" id="PF10277">
    <property type="entry name" value="Frag1"/>
    <property type="match status" value="1"/>
</dbReference>
<proteinExistence type="predicted"/>
<keyword evidence="1" id="KW-1133">Transmembrane helix</keyword>
<keyword evidence="7" id="KW-1185">Reference proteome</keyword>
<evidence type="ECO:0000259" key="2">
    <source>
        <dbReference type="Pfam" id="PF10277"/>
    </source>
</evidence>
<feature type="domain" description="PGAP2IP second transmembrane" evidence="3">
    <location>
        <begin position="458"/>
        <end position="635"/>
    </location>
</feature>
<keyword evidence="1" id="KW-0472">Membrane</keyword>
<protein>
    <submittedName>
        <fullName evidence="6">Protein CWH43</fullName>
    </submittedName>
</protein>
<organism evidence="6 7">
    <name type="scientific">Cladobotryum mycophilum</name>
    <dbReference type="NCBI Taxonomy" id="491253"/>
    <lineage>
        <taxon>Eukaryota</taxon>
        <taxon>Fungi</taxon>
        <taxon>Dikarya</taxon>
        <taxon>Ascomycota</taxon>
        <taxon>Pezizomycotina</taxon>
        <taxon>Sordariomycetes</taxon>
        <taxon>Hypocreomycetidae</taxon>
        <taxon>Hypocreales</taxon>
        <taxon>Hypocreaceae</taxon>
        <taxon>Cladobotryum</taxon>
    </lineage>
</organism>
<dbReference type="InterPro" id="IPR053911">
    <property type="entry name" value="PGAP2IP_TM_2nd"/>
</dbReference>
<feature type="transmembrane region" description="Helical" evidence="1">
    <location>
        <begin position="305"/>
        <end position="327"/>
    </location>
</feature>
<name>A0ABR0STT9_9HYPO</name>
<dbReference type="SUPFAM" id="SSF56219">
    <property type="entry name" value="DNase I-like"/>
    <property type="match status" value="1"/>
</dbReference>
<evidence type="ECO:0000259" key="5">
    <source>
        <dbReference type="Pfam" id="PF23226"/>
    </source>
</evidence>
<evidence type="ECO:0000313" key="6">
    <source>
        <dbReference type="EMBL" id="KAK5995577.1"/>
    </source>
</evidence>
<sequence length="962" mass="107761">MTSRYKDKDGGVVLSFNGSWVSWAHTAIAYTAFISALIVGVSLHYHKIVQNEFYGYPDEWFPSVSATIGDRYPERSFFMIFIAITSGPRFALVGLWYLLTRKPGSKLPGFVASMGVLRTLTCGGWTYITSTDDHDWHDILMISYIVCTLPWTTGCIALSPPNPSAIQWRKRLAGLFFGTLVPLIYFFIQHKVHRVAGAYTIYAFFEWALILFDVAFDAVTALDFNTFEVVVKDVKGTSKGENFSSLPSAVLEKEKEQATGGFFSLRFTASEALDTAASIYHGFVFWSILTSLGVVVWYFPLWHMGISGFEAFVMVTISPLFLGIGFFRSLVVNNLRLIHLLSLSGVAAYLVLDPVYRLMTVGFGLAMACLGWVGSLYADSVHDVRFESKLLGWMVGLILSSTMKFAWQTNNPIWPIMHAANGGWNGTGLVLGILAALRFTRKAPLISGSLSGGERQQQGSAFLAACGIGGLFFGLHSLLSDTSTMILWVWEGFPIRGPYFSTHGWFTVAAMSAGIFLGVYKPTLAGSWPQYAAGFIGAMVLTFFSHWFGYYGGLGIAAYLMAVSVPLISNAAKQKPAVTFGVGFLIYNFLVLFHVWVVAYAFVPGGPLVREHTDWVMLTTMALIGCGVYAYNTSQPKRQVVRRSSPSQHKKYFGLGTIIINIFFMCAAFMRFPTNDYKPYHAEDRVLTAGIWTIHFSLDNDMWSSEYRMRDLIKELEVDVIGLLESDLQRVIMGNRDTTQFLAEELGMYVDYGPGPNKHTWGAALLSKFPIVESKHHLLPSPVGELAPAIHATLDVYGQLVDVFVFHSGQEEDPEDRRLQSEYLSKLMGSTNRPAFLLSYLVTTPLEGNYNTYVSETSGMHDVDPTDWDRWCEYILFKNIKRVGYARVSRSTITDTELQTAKFVIPHNDGEISQLATLTAEERNRRVEESEVPEGWRYPAMFRGEGVRDHRYHVFDEPRYFN</sequence>
<evidence type="ECO:0000313" key="7">
    <source>
        <dbReference type="Proteomes" id="UP001338125"/>
    </source>
</evidence>
<gene>
    <name evidence="6" type="ORF">PT974_03990</name>
</gene>
<feature type="transmembrane region" description="Helical" evidence="1">
    <location>
        <begin position="531"/>
        <end position="548"/>
    </location>
</feature>
<feature type="transmembrane region" description="Helical" evidence="1">
    <location>
        <begin position="615"/>
        <end position="631"/>
    </location>
</feature>
<feature type="transmembrane region" description="Helical" evidence="1">
    <location>
        <begin position="139"/>
        <end position="160"/>
    </location>
</feature>
<dbReference type="InterPro" id="IPR057315">
    <property type="entry name" value="Exo_endo_phos_PGAP2IP_C"/>
</dbReference>
<accession>A0ABR0STT9</accession>
<feature type="transmembrane region" description="Helical" evidence="1">
    <location>
        <begin position="172"/>
        <end position="190"/>
    </location>
</feature>
<dbReference type="InterPro" id="IPR036691">
    <property type="entry name" value="Endo/exonu/phosph_ase_sf"/>
</dbReference>
<dbReference type="PANTHER" id="PTHR14859:SF1">
    <property type="entry name" value="PGAP2-INTERACTING PROTEIN"/>
    <property type="match status" value="1"/>
</dbReference>
<reference evidence="6 7" key="1">
    <citation type="submission" date="2024-01" db="EMBL/GenBank/DDBJ databases">
        <title>Complete genome of Cladobotryum mycophilum ATHUM6906.</title>
        <authorList>
            <person name="Christinaki A.C."/>
            <person name="Myridakis A.I."/>
            <person name="Kouvelis V.N."/>
        </authorList>
    </citation>
    <scope>NUCLEOTIDE SEQUENCE [LARGE SCALE GENOMIC DNA]</scope>
    <source>
        <strain evidence="6 7">ATHUM6906</strain>
    </source>
</reference>
<feature type="domain" description="CWH43-like N-terminal" evidence="2">
    <location>
        <begin position="18"/>
        <end position="226"/>
    </location>
</feature>
<feature type="transmembrane region" description="Helical" evidence="1">
    <location>
        <begin position="499"/>
        <end position="519"/>
    </location>
</feature>
<feature type="transmembrane region" description="Helical" evidence="1">
    <location>
        <begin position="279"/>
        <end position="299"/>
    </location>
</feature>
<feature type="transmembrane region" description="Helical" evidence="1">
    <location>
        <begin position="334"/>
        <end position="352"/>
    </location>
</feature>
<feature type="transmembrane region" description="Helical" evidence="1">
    <location>
        <begin position="584"/>
        <end position="603"/>
    </location>
</feature>
<feature type="transmembrane region" description="Helical" evidence="1">
    <location>
        <begin position="390"/>
        <end position="407"/>
    </location>
</feature>
<dbReference type="InterPro" id="IPR019402">
    <property type="entry name" value="CWH43_N"/>
</dbReference>
<feature type="transmembrane region" description="Helical" evidence="1">
    <location>
        <begin position="460"/>
        <end position="479"/>
    </location>
</feature>